<feature type="domain" description="Prephenate dehydratase" evidence="6">
    <location>
        <begin position="1"/>
        <end position="151"/>
    </location>
</feature>
<dbReference type="CDD" id="cd04905">
    <property type="entry name" value="ACT_CM-PDT"/>
    <property type="match status" value="1"/>
</dbReference>
<evidence type="ECO:0000256" key="1">
    <source>
        <dbReference type="ARBA" id="ARBA00022605"/>
    </source>
</evidence>
<accession>A0A644YLU9</accession>
<feature type="domain" description="ACT" evidence="7">
    <location>
        <begin position="170"/>
        <end position="246"/>
    </location>
</feature>
<keyword evidence="2" id="KW-0057">Aromatic amino acid biosynthesis</keyword>
<dbReference type="SUPFAM" id="SSF55021">
    <property type="entry name" value="ACT-like"/>
    <property type="match status" value="1"/>
</dbReference>
<dbReference type="InterPro" id="IPR001086">
    <property type="entry name" value="Preph_deHydtase"/>
</dbReference>
<dbReference type="CDD" id="cd13631">
    <property type="entry name" value="PBP2_Ct-PDT_like"/>
    <property type="match status" value="1"/>
</dbReference>
<dbReference type="Gene3D" id="3.40.190.10">
    <property type="entry name" value="Periplasmic binding protein-like II"/>
    <property type="match status" value="2"/>
</dbReference>
<evidence type="ECO:0000256" key="5">
    <source>
        <dbReference type="ARBA" id="ARBA00029440"/>
    </source>
</evidence>
<evidence type="ECO:0000256" key="3">
    <source>
        <dbReference type="ARBA" id="ARBA00023222"/>
    </source>
</evidence>
<dbReference type="InterPro" id="IPR002912">
    <property type="entry name" value="ACT_dom"/>
</dbReference>
<dbReference type="GO" id="GO:0005737">
    <property type="term" value="C:cytoplasm"/>
    <property type="evidence" value="ECO:0007669"/>
    <property type="project" value="TreeGrafter"/>
</dbReference>
<evidence type="ECO:0000256" key="2">
    <source>
        <dbReference type="ARBA" id="ARBA00023141"/>
    </source>
</evidence>
<comment type="caution">
    <text evidence="8">The sequence shown here is derived from an EMBL/GenBank/DDBJ whole genome shotgun (WGS) entry which is preliminary data.</text>
</comment>
<dbReference type="SUPFAM" id="SSF53850">
    <property type="entry name" value="Periplasmic binding protein-like II"/>
    <property type="match status" value="1"/>
</dbReference>
<dbReference type="GO" id="GO:0004664">
    <property type="term" value="F:prephenate dehydratase activity"/>
    <property type="evidence" value="ECO:0007669"/>
    <property type="project" value="InterPro"/>
</dbReference>
<comment type="pathway">
    <text evidence="5">Amino-acid biosynthesis.</text>
</comment>
<dbReference type="AlphaFoldDB" id="A0A644YLU9"/>
<protein>
    <submittedName>
        <fullName evidence="8">p-protein</fullName>
    </submittedName>
</protein>
<evidence type="ECO:0000259" key="7">
    <source>
        <dbReference type="PROSITE" id="PS51671"/>
    </source>
</evidence>
<gene>
    <name evidence="8" type="primary">pheA_18</name>
    <name evidence="8" type="ORF">SDC9_75382</name>
</gene>
<dbReference type="Pfam" id="PF00800">
    <property type="entry name" value="PDT"/>
    <property type="match status" value="1"/>
</dbReference>
<dbReference type="EMBL" id="VSSQ01005362">
    <property type="protein sequence ID" value="MPM28851.1"/>
    <property type="molecule type" value="Genomic_DNA"/>
</dbReference>
<evidence type="ECO:0000313" key="8">
    <source>
        <dbReference type="EMBL" id="MPM28851.1"/>
    </source>
</evidence>
<dbReference type="PANTHER" id="PTHR21022:SF19">
    <property type="entry name" value="PREPHENATE DEHYDRATASE-RELATED"/>
    <property type="match status" value="1"/>
</dbReference>
<dbReference type="Pfam" id="PF01842">
    <property type="entry name" value="ACT"/>
    <property type="match status" value="1"/>
</dbReference>
<keyword evidence="4" id="KW-0456">Lyase</keyword>
<sequence>MTFEDLFALLDNGGCDYGVVAAENSVAGILSHNFFLLNEYSMQIVGEHYLRIVQNLMALPGTTLHDVKEVRSHPIALRQCHLFLSRLRSKGVSIAESEDTALSAKAIRDNQLVGVAAVAGELAAKLYGLEIIQEGIESNPRNFTRFLVIEKRAGNTKHAISKKGQNNKASLSFTLRHEPGMLCKVLSIFSKHNLNMTMIQSLPLPGKEWEYKFFADFVFEDKPACQQALDEVVAATGNVTLSGLYRRGETSMQPFGQDCDRQR</sequence>
<keyword evidence="1" id="KW-0028">Amino-acid biosynthesis</keyword>
<dbReference type="PROSITE" id="PS51171">
    <property type="entry name" value="PREPHENATE_DEHYDR_3"/>
    <property type="match status" value="1"/>
</dbReference>
<keyword evidence="3" id="KW-0584">Phenylalanine biosynthesis</keyword>
<name>A0A644YLU9_9ZZZZ</name>
<dbReference type="Gene3D" id="3.30.70.260">
    <property type="match status" value="1"/>
</dbReference>
<dbReference type="PROSITE" id="PS51671">
    <property type="entry name" value="ACT"/>
    <property type="match status" value="1"/>
</dbReference>
<dbReference type="GO" id="GO:0009094">
    <property type="term" value="P:L-phenylalanine biosynthetic process"/>
    <property type="evidence" value="ECO:0007669"/>
    <property type="project" value="UniProtKB-KW"/>
</dbReference>
<organism evidence="8">
    <name type="scientific">bioreactor metagenome</name>
    <dbReference type="NCBI Taxonomy" id="1076179"/>
    <lineage>
        <taxon>unclassified sequences</taxon>
        <taxon>metagenomes</taxon>
        <taxon>ecological metagenomes</taxon>
    </lineage>
</organism>
<dbReference type="PANTHER" id="PTHR21022">
    <property type="entry name" value="PREPHENATE DEHYDRATASE P PROTEIN"/>
    <property type="match status" value="1"/>
</dbReference>
<proteinExistence type="predicted"/>
<dbReference type="InterPro" id="IPR045865">
    <property type="entry name" value="ACT-like_dom_sf"/>
</dbReference>
<evidence type="ECO:0000259" key="6">
    <source>
        <dbReference type="PROSITE" id="PS51171"/>
    </source>
</evidence>
<reference evidence="8" key="1">
    <citation type="submission" date="2019-08" db="EMBL/GenBank/DDBJ databases">
        <authorList>
            <person name="Kucharzyk K."/>
            <person name="Murdoch R.W."/>
            <person name="Higgins S."/>
            <person name="Loffler F."/>
        </authorList>
    </citation>
    <scope>NUCLEOTIDE SEQUENCE</scope>
</reference>
<evidence type="ECO:0000256" key="4">
    <source>
        <dbReference type="ARBA" id="ARBA00023239"/>
    </source>
</evidence>